<dbReference type="InterPro" id="IPR001775">
    <property type="entry name" value="GspD/PilQ"/>
</dbReference>
<dbReference type="PANTHER" id="PTHR30332">
    <property type="entry name" value="PROBABLE GENERAL SECRETION PATHWAY PROTEIN D"/>
    <property type="match status" value="1"/>
</dbReference>
<accession>A0AAJ5JYQ9</accession>
<evidence type="ECO:0000313" key="9">
    <source>
        <dbReference type="EMBL" id="TLK29092.1"/>
    </source>
</evidence>
<sequence length="748" mass="78762">MAAAQTTTPAQNTAPTVQARVDPQLTSSPVTVNTGSYRGPLSMLLAALARSAGYEVVFNFNVDALALIDGTLTTNSSTTTTSTNNDSNTKTVSTTGSGNYASATGRPQELSAKPIAYNFVNKPFNEVWPLLMDVYELQYTVVRVGNGQVLRIGQRPAQLAVPLSNINAQYAYQRALEFFGERTYTETPIRDPNTGAVIDKVRQFDGYTLAGTLKIVPDTENNRLIVGGTAEDTAKVRSFVSTIDIPKAQAAAVPQSQVIYTAKGNPADVVNFLKSRYPNLSLAQYGSSSQIIVSGIKNDVDAALTLLAEIDRSPSIANIQTIQRVYTVKGQQADISALLAAQYPDLKVTPVGQTGQLILSGPQNQLDTALTLLGQVDRPAPAPQAGPQTVQRVFQLVNASAEEVKATLEGTLARDLTPPALVPNATVIDPTTGQPYTTGPLANAPLNASTPAASTPASGTAGSTPGNGTPTSNTATIIADKRTNTLIVRGTTEQVAQIAELIPQLDQVVPQINVQVRIQEINETAARTLGMDWKVSFGGFNVSVGGGGLGAAFDPTRSLVGFNIFPTLQALENQGLTKRVYDGNITMQSGQRSLGSNTATQNASSTAAASIKSGGRLEINIPSQAANVPPIQKQIDYGVNLDFFDPQVAPDGTVTLRVRGQVNQPDTLPTTGLPTLLNFSNSEAQSSITFKSGQTVLMSGLLGTNETRTTAGVPFLSSLPVIGAAFSKQTTTRTQTQLLVIITGTVVK</sequence>
<feature type="compositionally biased region" description="Low complexity" evidence="6">
    <location>
        <begin position="1"/>
        <end position="16"/>
    </location>
</feature>
<feature type="compositionally biased region" description="Low complexity" evidence="6">
    <location>
        <begin position="440"/>
        <end position="464"/>
    </location>
</feature>
<protein>
    <submittedName>
        <fullName evidence="9">Secretin</fullName>
    </submittedName>
</protein>
<dbReference type="Pfam" id="PF03958">
    <property type="entry name" value="Secretin_N"/>
    <property type="match status" value="2"/>
</dbReference>
<evidence type="ECO:0000256" key="6">
    <source>
        <dbReference type="SAM" id="MobiDB-lite"/>
    </source>
</evidence>
<feature type="region of interest" description="Disordered" evidence="6">
    <location>
        <begin position="73"/>
        <end position="105"/>
    </location>
</feature>
<evidence type="ECO:0000256" key="2">
    <source>
        <dbReference type="ARBA" id="ARBA00022729"/>
    </source>
</evidence>
<comment type="caution">
    <text evidence="9">The sequence shown here is derived from an EMBL/GenBank/DDBJ whole genome shotgun (WGS) entry which is preliminary data.</text>
</comment>
<reference evidence="9 10" key="1">
    <citation type="submission" date="2019-04" db="EMBL/GenBank/DDBJ databases">
        <title>Deinococcus metalilatus MA1002 mutant No.5.</title>
        <authorList>
            <person name="Park W."/>
            <person name="Park C."/>
        </authorList>
    </citation>
    <scope>NUCLEOTIDE SEQUENCE [LARGE SCALE GENOMIC DNA]</scope>
    <source>
        <strain evidence="9 10">MA1002-m5</strain>
    </source>
</reference>
<keyword evidence="2" id="KW-0732">Signal</keyword>
<feature type="region of interest" description="Disordered" evidence="6">
    <location>
        <begin position="1"/>
        <end position="30"/>
    </location>
</feature>
<evidence type="ECO:0000259" key="8">
    <source>
        <dbReference type="Pfam" id="PF03958"/>
    </source>
</evidence>
<dbReference type="InterPro" id="IPR038591">
    <property type="entry name" value="NolW-like_sf"/>
</dbReference>
<name>A0AAJ5JYQ9_9DEIO</name>
<feature type="domain" description="NolW-like" evidence="8">
    <location>
        <begin position="162"/>
        <end position="249"/>
    </location>
</feature>
<dbReference type="GO" id="GO:0009306">
    <property type="term" value="P:protein secretion"/>
    <property type="evidence" value="ECO:0007669"/>
    <property type="project" value="InterPro"/>
</dbReference>
<keyword evidence="5" id="KW-0813">Transport</keyword>
<dbReference type="GO" id="GO:0009279">
    <property type="term" value="C:cell outer membrane"/>
    <property type="evidence" value="ECO:0007669"/>
    <property type="project" value="UniProtKB-SubCell"/>
</dbReference>
<dbReference type="PANTHER" id="PTHR30332:SF17">
    <property type="entry name" value="TYPE IV PILIATION SYSTEM PROTEIN DR_0774-RELATED"/>
    <property type="match status" value="1"/>
</dbReference>
<dbReference type="EMBL" id="VBRC01000004">
    <property type="protein sequence ID" value="TLK29092.1"/>
    <property type="molecule type" value="Genomic_DNA"/>
</dbReference>
<dbReference type="PRINTS" id="PR00811">
    <property type="entry name" value="BCTERIALGSPD"/>
</dbReference>
<evidence type="ECO:0000256" key="3">
    <source>
        <dbReference type="ARBA" id="ARBA00023136"/>
    </source>
</evidence>
<evidence type="ECO:0000259" key="7">
    <source>
        <dbReference type="Pfam" id="PF00263"/>
    </source>
</evidence>
<evidence type="ECO:0000256" key="5">
    <source>
        <dbReference type="RuleBase" id="RU004004"/>
    </source>
</evidence>
<feature type="region of interest" description="Disordered" evidence="6">
    <location>
        <begin position="431"/>
        <end position="474"/>
    </location>
</feature>
<evidence type="ECO:0000256" key="4">
    <source>
        <dbReference type="RuleBase" id="RU004003"/>
    </source>
</evidence>
<gene>
    <name evidence="9" type="ORF">FCS05_07750</name>
</gene>
<dbReference type="AlphaFoldDB" id="A0AAJ5JYQ9"/>
<dbReference type="InterPro" id="IPR005644">
    <property type="entry name" value="NolW-like"/>
</dbReference>
<feature type="domain" description="Type II/III secretion system secretin-like" evidence="7">
    <location>
        <begin position="603"/>
        <end position="748"/>
    </location>
</feature>
<dbReference type="InterPro" id="IPR050810">
    <property type="entry name" value="Bact_Secretion_Sys_Channel"/>
</dbReference>
<evidence type="ECO:0000256" key="1">
    <source>
        <dbReference type="ARBA" id="ARBA00004370"/>
    </source>
</evidence>
<keyword evidence="3" id="KW-0472">Membrane</keyword>
<feature type="domain" description="NolW-like" evidence="8">
    <location>
        <begin position="392"/>
        <end position="511"/>
    </location>
</feature>
<dbReference type="Proteomes" id="UP000308000">
    <property type="component" value="Unassembled WGS sequence"/>
</dbReference>
<dbReference type="GO" id="GO:0015627">
    <property type="term" value="C:type II protein secretion system complex"/>
    <property type="evidence" value="ECO:0007669"/>
    <property type="project" value="TreeGrafter"/>
</dbReference>
<dbReference type="InterPro" id="IPR004846">
    <property type="entry name" value="T2SS/T3SS_dom"/>
</dbReference>
<evidence type="ECO:0000313" key="10">
    <source>
        <dbReference type="Proteomes" id="UP000308000"/>
    </source>
</evidence>
<organism evidence="9 10">
    <name type="scientific">Deinococcus metallilatus</name>
    <dbReference type="NCBI Taxonomy" id="1211322"/>
    <lineage>
        <taxon>Bacteria</taxon>
        <taxon>Thermotogati</taxon>
        <taxon>Deinococcota</taxon>
        <taxon>Deinococci</taxon>
        <taxon>Deinococcales</taxon>
        <taxon>Deinococcaceae</taxon>
        <taxon>Deinococcus</taxon>
    </lineage>
</organism>
<comment type="similarity">
    <text evidence="4">Belongs to the bacterial secretin family.</text>
</comment>
<comment type="subcellular location">
    <subcellularLocation>
        <location evidence="5">Cell outer membrane</location>
    </subcellularLocation>
    <subcellularLocation>
        <location evidence="1">Membrane</location>
    </subcellularLocation>
</comment>
<dbReference type="Gene3D" id="3.30.1370.120">
    <property type="match status" value="2"/>
</dbReference>
<feature type="compositionally biased region" description="Low complexity" evidence="6">
    <location>
        <begin position="73"/>
        <end position="95"/>
    </location>
</feature>
<dbReference type="Pfam" id="PF00263">
    <property type="entry name" value="Secretin"/>
    <property type="match status" value="1"/>
</dbReference>
<proteinExistence type="inferred from homology"/>